<protein>
    <recommendedName>
        <fullName evidence="5">DUF917 domain-containing protein</fullName>
    </recommendedName>
</protein>
<evidence type="ECO:0008006" key="5">
    <source>
        <dbReference type="Google" id="ProtNLM"/>
    </source>
</evidence>
<organism evidence="3 4">
    <name type="scientific">Alteromonas australica</name>
    <dbReference type="NCBI Taxonomy" id="589873"/>
    <lineage>
        <taxon>Bacteria</taxon>
        <taxon>Pseudomonadati</taxon>
        <taxon>Pseudomonadota</taxon>
        <taxon>Gammaproteobacteria</taxon>
        <taxon>Alteromonadales</taxon>
        <taxon>Alteromonadaceae</taxon>
        <taxon>Alteromonas/Salinimonas group</taxon>
        <taxon>Alteromonas</taxon>
    </lineage>
</organism>
<dbReference type="Gene3D" id="2.40.390.10">
    <property type="entry name" value="CV3147-like"/>
    <property type="match status" value="1"/>
</dbReference>
<dbReference type="InterPro" id="IPR048350">
    <property type="entry name" value="S-Me-THD-like_C"/>
</dbReference>
<dbReference type="InterPro" id="IPR024071">
    <property type="entry name" value="S-Me-THD_C_sf"/>
</dbReference>
<dbReference type="Pfam" id="PF06032">
    <property type="entry name" value="S-Me-THD_N"/>
    <property type="match status" value="1"/>
</dbReference>
<accession>A0A075P573</accession>
<keyword evidence="4" id="KW-1185">Reference proteome</keyword>
<dbReference type="InterPro" id="IPR027479">
    <property type="entry name" value="S-Me-THD_N_sf"/>
</dbReference>
<dbReference type="Gene3D" id="3.40.1610.10">
    <property type="entry name" value="CV3147-like domain"/>
    <property type="match status" value="1"/>
</dbReference>
<feature type="domain" description="S-Me-THD-like C-terminal" evidence="2">
    <location>
        <begin position="175"/>
        <end position="362"/>
    </location>
</feature>
<dbReference type="EMBL" id="CP008849">
    <property type="protein sequence ID" value="AIG00101.1"/>
    <property type="molecule type" value="Genomic_DNA"/>
</dbReference>
<dbReference type="RefSeq" id="WP_044058127.1">
    <property type="nucleotide sequence ID" value="NZ_CBCSKJ010000008.1"/>
</dbReference>
<dbReference type="Proteomes" id="UP000056090">
    <property type="component" value="Chromosome"/>
</dbReference>
<dbReference type="SUPFAM" id="SSF160991">
    <property type="entry name" value="CV3147-like"/>
    <property type="match status" value="1"/>
</dbReference>
<name>A0A075P573_9ALTE</name>
<dbReference type="Pfam" id="PF20906">
    <property type="entry name" value="S-Me-THD_C"/>
    <property type="match status" value="1"/>
</dbReference>
<evidence type="ECO:0000259" key="1">
    <source>
        <dbReference type="Pfam" id="PF06032"/>
    </source>
</evidence>
<dbReference type="AlphaFoldDB" id="A0A075P573"/>
<feature type="domain" description="S-Me-THD N-terminal" evidence="1">
    <location>
        <begin position="8"/>
        <end position="171"/>
    </location>
</feature>
<sequence length="369" mass="39628">MKQLSLADMQDLLLGCTILGTGGGGEMSEGLALLEDVYHKGLPVTLVSLQEAPDDAMVCTPYLLGALDLSEKRHPKYQRLPQSEAPAICAAYSRLEQHLNTTFYGTLCCEMGGSNTAVAFYTAALNGGVVIDADPAGRAVPEITHSTYYLNNLPAAPIVAANTFDEVFIVEHVKDDLRAEQLMRALCQESANDIACIDHAMKVKDIKHAVIEGTLSKAWKLGVTARQAQQKGRDVASSIALMGNGFVSFRGDIEHFSFDTQAGFTVGDVKISGTGKFAHHCYTLAVKNENLVAYFDGELDVTIPDLICVIDTETGLPVTNPHYHKGQSVAVIILPAPTEFTTPRGLSVFGPAYAGIDAPYRPASPRNVN</sequence>
<evidence type="ECO:0000313" key="4">
    <source>
        <dbReference type="Proteomes" id="UP000056090"/>
    </source>
</evidence>
<dbReference type="eggNOG" id="COG3535">
    <property type="taxonomic scope" value="Bacteria"/>
</dbReference>
<evidence type="ECO:0000313" key="3">
    <source>
        <dbReference type="EMBL" id="AIG00101.1"/>
    </source>
</evidence>
<dbReference type="GeneID" id="78256429"/>
<evidence type="ECO:0000259" key="2">
    <source>
        <dbReference type="Pfam" id="PF20906"/>
    </source>
</evidence>
<dbReference type="InterPro" id="IPR010318">
    <property type="entry name" value="S-Me-THD_N"/>
</dbReference>
<proteinExistence type="predicted"/>
<gene>
    <name evidence="3" type="ORF">EP13_16210</name>
</gene>
<reference evidence="3 4" key="1">
    <citation type="submission" date="2014-06" db="EMBL/GenBank/DDBJ databases">
        <title>Genomes of Alteromonas australica, a world apart.</title>
        <authorList>
            <person name="Gonzaga A."/>
            <person name="Lopez-Perez M."/>
            <person name="Rodriguez-Valera F."/>
        </authorList>
    </citation>
    <scope>NUCLEOTIDE SEQUENCE [LARGE SCALE GENOMIC DNA]</scope>
    <source>
        <strain evidence="3 4">H 17</strain>
    </source>
</reference>
<dbReference type="KEGG" id="aal:EP13_16210"/>